<dbReference type="Proteomes" id="UP001085076">
    <property type="component" value="Miscellaneous, Linkage group lg07"/>
</dbReference>
<keyword evidence="1" id="KW-0378">Hydrolase</keyword>
<organism evidence="3 4">
    <name type="scientific">Dioscorea zingiberensis</name>
    <dbReference type="NCBI Taxonomy" id="325984"/>
    <lineage>
        <taxon>Eukaryota</taxon>
        <taxon>Viridiplantae</taxon>
        <taxon>Streptophyta</taxon>
        <taxon>Embryophyta</taxon>
        <taxon>Tracheophyta</taxon>
        <taxon>Spermatophyta</taxon>
        <taxon>Magnoliopsida</taxon>
        <taxon>Liliopsida</taxon>
        <taxon>Dioscoreales</taxon>
        <taxon>Dioscoreaceae</taxon>
        <taxon>Dioscorea</taxon>
    </lineage>
</organism>
<evidence type="ECO:0000313" key="4">
    <source>
        <dbReference type="Proteomes" id="UP001085076"/>
    </source>
</evidence>
<dbReference type="InterPro" id="IPR012462">
    <property type="entry name" value="UFSP1/2_DUB_cat"/>
</dbReference>
<evidence type="ECO:0000256" key="1">
    <source>
        <dbReference type="ARBA" id="ARBA00022801"/>
    </source>
</evidence>
<dbReference type="PANTHER" id="PTHR48153">
    <property type="entry name" value="UFM1-SPECIFIC PROTEASE 2"/>
    <property type="match status" value="1"/>
</dbReference>
<feature type="domain" description="C2H2-type" evidence="2">
    <location>
        <begin position="5"/>
        <end position="25"/>
    </location>
</feature>
<dbReference type="GO" id="GO:0019783">
    <property type="term" value="F:ubiquitin-like protein peptidase activity"/>
    <property type="evidence" value="ECO:0007669"/>
    <property type="project" value="TreeGrafter"/>
</dbReference>
<evidence type="ECO:0000313" key="3">
    <source>
        <dbReference type="EMBL" id="KAJ0968608.1"/>
    </source>
</evidence>
<dbReference type="OrthoDB" id="288987at2759"/>
<dbReference type="Gene3D" id="3.90.70.130">
    <property type="match status" value="2"/>
</dbReference>
<keyword evidence="4" id="KW-1185">Reference proteome</keyword>
<dbReference type="PANTHER" id="PTHR48153:SF4">
    <property type="entry name" value="UBIQUITIN CARBOXYL-TERMINAL HYDROLASE MUG105"/>
    <property type="match status" value="1"/>
</dbReference>
<reference evidence="3" key="2">
    <citation type="journal article" date="2022" name="Hortic Res">
        <title>The genome of Dioscorea zingiberensis sheds light on the biosynthesis, origin and evolution of the medicinally important diosgenin saponins.</title>
        <authorList>
            <person name="Li Y."/>
            <person name="Tan C."/>
            <person name="Li Z."/>
            <person name="Guo J."/>
            <person name="Li S."/>
            <person name="Chen X."/>
            <person name="Wang C."/>
            <person name="Dai X."/>
            <person name="Yang H."/>
            <person name="Song W."/>
            <person name="Hou L."/>
            <person name="Xu J."/>
            <person name="Tong Z."/>
            <person name="Xu A."/>
            <person name="Yuan X."/>
            <person name="Wang W."/>
            <person name="Yang Q."/>
            <person name="Chen L."/>
            <person name="Sun Z."/>
            <person name="Wang K."/>
            <person name="Pan B."/>
            <person name="Chen J."/>
            <person name="Bao Y."/>
            <person name="Liu F."/>
            <person name="Qi X."/>
            <person name="Gang D.R."/>
            <person name="Wen J."/>
            <person name="Li J."/>
        </authorList>
    </citation>
    <scope>NUCLEOTIDE SEQUENCE</scope>
    <source>
        <strain evidence="3">Dzin_1.0</strain>
    </source>
</reference>
<name>A0A9D5C973_9LILI</name>
<gene>
    <name evidence="3" type="ORF">J5N97_025525</name>
</gene>
<dbReference type="AlphaFoldDB" id="A0A9D5C973"/>
<evidence type="ECO:0000259" key="2">
    <source>
        <dbReference type="PROSITE" id="PS00028"/>
    </source>
</evidence>
<proteinExistence type="predicted"/>
<dbReference type="InterPro" id="IPR013087">
    <property type="entry name" value="Znf_C2H2_type"/>
</dbReference>
<reference evidence="3" key="1">
    <citation type="submission" date="2021-03" db="EMBL/GenBank/DDBJ databases">
        <authorList>
            <person name="Li Z."/>
            <person name="Yang C."/>
        </authorList>
    </citation>
    <scope>NUCLEOTIDE SEQUENCE</scope>
    <source>
        <strain evidence="3">Dzin_1.0</strain>
        <tissue evidence="3">Leaf</tissue>
    </source>
</reference>
<comment type="caution">
    <text evidence="3">The sequence shown here is derived from an EMBL/GenBank/DDBJ whole genome shotgun (WGS) entry which is preliminary data.</text>
</comment>
<dbReference type="Pfam" id="PF07910">
    <property type="entry name" value="Peptidase_C78"/>
    <property type="match status" value="2"/>
</dbReference>
<protein>
    <recommendedName>
        <fullName evidence="2">C2H2-type domain-containing protein</fullName>
    </recommendedName>
</protein>
<dbReference type="EMBL" id="JAGGNH010000007">
    <property type="protein sequence ID" value="KAJ0968608.1"/>
    <property type="molecule type" value="Genomic_DNA"/>
</dbReference>
<accession>A0A9D5C973</accession>
<sequence>MLSSCPICSTCFPTLSDLEWHVNNHFVESEFERDVELAQQIALAPPSPVHVASSSVEEMNFVEPTDVHLGVIPESSTSRLNPPDYEKPLHLQTGKSSLVSFQTKSIFYKIEGGLMTLLRRCLELEKCSSRSIITGHVDHYQCLKAEDLGWGCGWRNIQMLSSHLLMQSQEARDVMFGGCGFVPDIPSLQRWLEIAWNKGFDSHGSETFSNKIFGSRKWIGTTECVALLRSFGLRARVVDFDSMSSPSPSMFNANLGAKGKKVNHQQPRGKRKVKQVYGPLDKYFSKSEPSASSVGIFSCKNYQHALDDHTFIDDDHDQYNENFKSHHILVDWIWNYFSSGPFTSPNDSRGVFVSERTPLYFQYDGHSRTIVGIQQQKRLQDLQDQYFLLILDPSQRTEDLDRSLRASSGWQRLIKRGVHTLRKPQYQLCYVDPGIAHKEELEQLKDIHSILIGF</sequence>
<dbReference type="PROSITE" id="PS00028">
    <property type="entry name" value="ZINC_FINGER_C2H2_1"/>
    <property type="match status" value="1"/>
</dbReference>